<protein>
    <recommendedName>
        <fullName evidence="13">NADH dehydrogenase [ubiquinone] 1 subunit C2</fullName>
    </recommendedName>
</protein>
<evidence type="ECO:0000256" key="9">
    <source>
        <dbReference type="ARBA" id="ARBA00023128"/>
    </source>
</evidence>
<dbReference type="Pfam" id="PF06374">
    <property type="entry name" value="NDUF_C2"/>
    <property type="match status" value="1"/>
</dbReference>
<evidence type="ECO:0000256" key="4">
    <source>
        <dbReference type="ARBA" id="ARBA00022660"/>
    </source>
</evidence>
<keyword evidence="10" id="KW-0472">Membrane</keyword>
<evidence type="ECO:0000313" key="12">
    <source>
        <dbReference type="Proteomes" id="UP000518266"/>
    </source>
</evidence>
<keyword evidence="7" id="KW-0249">Electron transport</keyword>
<keyword evidence="12" id="KW-1185">Reference proteome</keyword>
<dbReference type="GO" id="GO:0005743">
    <property type="term" value="C:mitochondrial inner membrane"/>
    <property type="evidence" value="ECO:0007669"/>
    <property type="project" value="UniProtKB-SubCell"/>
</dbReference>
<comment type="similarity">
    <text evidence="2">Belongs to the complex I NDUFC2 subunit family.</text>
</comment>
<evidence type="ECO:0000256" key="2">
    <source>
        <dbReference type="ARBA" id="ARBA00008674"/>
    </source>
</evidence>
<evidence type="ECO:0008006" key="13">
    <source>
        <dbReference type="Google" id="ProtNLM"/>
    </source>
</evidence>
<dbReference type="PANTHER" id="PTHR13099:SF0">
    <property type="entry name" value="NADH DEHYDROGENASE [UBIQUINONE] 1 SUBUNIT C2-RELATED"/>
    <property type="match status" value="1"/>
</dbReference>
<name>A0A7J5YEA9_DISMA</name>
<reference evidence="11 12" key="1">
    <citation type="submission" date="2020-03" db="EMBL/GenBank/DDBJ databases">
        <title>Dissostichus mawsoni Genome sequencing and assembly.</title>
        <authorList>
            <person name="Park H."/>
        </authorList>
    </citation>
    <scope>NUCLEOTIDE SEQUENCE [LARGE SCALE GENOMIC DNA]</scope>
    <source>
        <strain evidence="11">DM0001</strain>
        <tissue evidence="11">Muscle</tissue>
    </source>
</reference>
<evidence type="ECO:0000256" key="1">
    <source>
        <dbReference type="ARBA" id="ARBA00004298"/>
    </source>
</evidence>
<sequence length="181" mass="20120">MWFLPEEAKALPPPSLFNMNSAWLAFSAGLASMLHNAINHKPPLKSGVHRLVLMTTIGWYVGYHVTKREHYYFAKIDRDMKEYIQLHPDNFVAKDKKTFAEIVEPFIPSLQGLVERWVLGLVVIQANQVALRGVSYGLEHQVVAIQVCAGLLCCLTVPEVIGGDVSQQAGQENGLLHVTDG</sequence>
<dbReference type="AlphaFoldDB" id="A0A7J5YEA9"/>
<evidence type="ECO:0000256" key="5">
    <source>
        <dbReference type="ARBA" id="ARBA00022692"/>
    </source>
</evidence>
<evidence type="ECO:0000256" key="6">
    <source>
        <dbReference type="ARBA" id="ARBA00022792"/>
    </source>
</evidence>
<evidence type="ECO:0000256" key="10">
    <source>
        <dbReference type="ARBA" id="ARBA00023136"/>
    </source>
</evidence>
<organism evidence="11 12">
    <name type="scientific">Dissostichus mawsoni</name>
    <name type="common">Antarctic cod</name>
    <dbReference type="NCBI Taxonomy" id="36200"/>
    <lineage>
        <taxon>Eukaryota</taxon>
        <taxon>Metazoa</taxon>
        <taxon>Chordata</taxon>
        <taxon>Craniata</taxon>
        <taxon>Vertebrata</taxon>
        <taxon>Euteleostomi</taxon>
        <taxon>Actinopterygii</taxon>
        <taxon>Neopterygii</taxon>
        <taxon>Teleostei</taxon>
        <taxon>Neoteleostei</taxon>
        <taxon>Acanthomorphata</taxon>
        <taxon>Eupercaria</taxon>
        <taxon>Perciformes</taxon>
        <taxon>Notothenioidei</taxon>
        <taxon>Nototheniidae</taxon>
        <taxon>Dissostichus</taxon>
    </lineage>
</organism>
<evidence type="ECO:0000313" key="11">
    <source>
        <dbReference type="EMBL" id="KAF3847443.1"/>
    </source>
</evidence>
<dbReference type="Proteomes" id="UP000518266">
    <property type="component" value="Unassembled WGS sequence"/>
</dbReference>
<comment type="subcellular location">
    <subcellularLocation>
        <location evidence="1">Mitochondrion inner membrane</location>
        <topology evidence="1">Single-pass membrane protein</topology>
        <orientation evidence="1">Matrix side</orientation>
    </subcellularLocation>
</comment>
<keyword evidence="4" id="KW-0679">Respiratory chain</keyword>
<evidence type="ECO:0000256" key="3">
    <source>
        <dbReference type="ARBA" id="ARBA00022448"/>
    </source>
</evidence>
<evidence type="ECO:0000256" key="7">
    <source>
        <dbReference type="ARBA" id="ARBA00022982"/>
    </source>
</evidence>
<keyword evidence="6" id="KW-0999">Mitochondrion inner membrane</keyword>
<accession>A0A7J5YEA9</accession>
<dbReference type="OrthoDB" id="6329847at2759"/>
<dbReference type="GO" id="GO:0006120">
    <property type="term" value="P:mitochondrial electron transport, NADH to ubiquinone"/>
    <property type="evidence" value="ECO:0007669"/>
    <property type="project" value="InterPro"/>
</dbReference>
<dbReference type="EMBL" id="JAAKFY010000013">
    <property type="protein sequence ID" value="KAF3847443.1"/>
    <property type="molecule type" value="Genomic_DNA"/>
</dbReference>
<keyword evidence="8" id="KW-1133">Transmembrane helix</keyword>
<keyword evidence="5" id="KW-0812">Transmembrane</keyword>
<keyword evidence="9" id="KW-0496">Mitochondrion</keyword>
<dbReference type="InterPro" id="IPR009423">
    <property type="entry name" value="NDUC2"/>
</dbReference>
<dbReference type="PANTHER" id="PTHR13099">
    <property type="entry name" value="NADH-UBIQUINONE OXIDOREDUCTASE SUBUNIT B14.5B"/>
    <property type="match status" value="1"/>
</dbReference>
<keyword evidence="3" id="KW-0813">Transport</keyword>
<evidence type="ECO:0000256" key="8">
    <source>
        <dbReference type="ARBA" id="ARBA00022989"/>
    </source>
</evidence>
<proteinExistence type="inferred from homology"/>
<gene>
    <name evidence="11" type="ORF">F7725_020471</name>
</gene>
<comment type="caution">
    <text evidence="11">The sequence shown here is derived from an EMBL/GenBank/DDBJ whole genome shotgun (WGS) entry which is preliminary data.</text>
</comment>